<reference evidence="4 5" key="1">
    <citation type="journal article" date="2013" name="ISME J.">
        <title>Comparative genomics of pathogenic lineages of Vibrio nigripulchritudo identifies virulence-associated traits.</title>
        <authorList>
            <person name="Goudenege D."/>
            <person name="Labreuche Y."/>
            <person name="Krin E."/>
            <person name="Ansquer D."/>
            <person name="Mangenot S."/>
            <person name="Calteau A."/>
            <person name="Medigue C."/>
            <person name="Mazel D."/>
            <person name="Polz M.F."/>
            <person name="Le Roux F."/>
        </authorList>
    </citation>
    <scope>NUCLEOTIDE SEQUENCE [LARGE SCALE GENOMIC DNA]</scope>
    <source>
        <strain evidence="4 5">SOn1</strain>
    </source>
</reference>
<evidence type="ECO:0000313" key="5">
    <source>
        <dbReference type="Proteomes" id="UP000018211"/>
    </source>
</evidence>
<feature type="signal peptide" evidence="2">
    <location>
        <begin position="1"/>
        <end position="19"/>
    </location>
</feature>
<dbReference type="EMBL" id="CAOF01000049">
    <property type="protein sequence ID" value="CCO45214.1"/>
    <property type="molecule type" value="Genomic_DNA"/>
</dbReference>
<dbReference type="AlphaFoldDB" id="A0AAV2VL60"/>
<feature type="chain" id="PRO_5043898397" evidence="2">
    <location>
        <begin position="20"/>
        <end position="159"/>
    </location>
</feature>
<evidence type="ECO:0000259" key="3">
    <source>
        <dbReference type="Pfam" id="PF13505"/>
    </source>
</evidence>
<accession>A0AAV2VL60</accession>
<keyword evidence="1 2" id="KW-0732">Signal</keyword>
<dbReference type="Pfam" id="PF13505">
    <property type="entry name" value="OMP_b-brl"/>
    <property type="match status" value="1"/>
</dbReference>
<proteinExistence type="predicted"/>
<sequence length="159" mass="16751">MKKTLLALALMGAATTANADSWLYGGVNAGQSDLDSKNATATSFHVGTGILPIIGVEAGYWNHGKFDGGIEGSSVYAALKPSIDFGPLHIYAKGGMHNYDLDKGSNKKGSGTKMMYGVGVEYFVIDMLSVGGSYQQFEVNKNDVGSIGSFTLNATIHFL</sequence>
<name>A0AAV2VL60_9VIBR</name>
<evidence type="ECO:0000256" key="1">
    <source>
        <dbReference type="ARBA" id="ARBA00022729"/>
    </source>
</evidence>
<organism evidence="4 5">
    <name type="scientific">Vibrio nigripulchritudo SOn1</name>
    <dbReference type="NCBI Taxonomy" id="1238450"/>
    <lineage>
        <taxon>Bacteria</taxon>
        <taxon>Pseudomonadati</taxon>
        <taxon>Pseudomonadota</taxon>
        <taxon>Gammaproteobacteria</taxon>
        <taxon>Vibrionales</taxon>
        <taxon>Vibrionaceae</taxon>
        <taxon>Vibrio</taxon>
    </lineage>
</organism>
<evidence type="ECO:0000313" key="4">
    <source>
        <dbReference type="EMBL" id="CCO45214.1"/>
    </source>
</evidence>
<dbReference type="RefSeq" id="WP_022550847.1">
    <property type="nucleotide sequence ID" value="NZ_LK391965.1"/>
</dbReference>
<comment type="caution">
    <text evidence="4">The sequence shown here is derived from an EMBL/GenBank/DDBJ whole genome shotgun (WGS) entry which is preliminary data.</text>
</comment>
<dbReference type="Proteomes" id="UP000018211">
    <property type="component" value="Unassembled WGS sequence"/>
</dbReference>
<gene>
    <name evidence="4" type="ORF">VIBNISOn1_1420014</name>
</gene>
<evidence type="ECO:0000256" key="2">
    <source>
        <dbReference type="SAM" id="SignalP"/>
    </source>
</evidence>
<dbReference type="InterPro" id="IPR011250">
    <property type="entry name" value="OMP/PagP_B-barrel"/>
</dbReference>
<dbReference type="InterPro" id="IPR027385">
    <property type="entry name" value="Beta-barrel_OMP"/>
</dbReference>
<protein>
    <submittedName>
        <fullName evidence="4">OmpA like</fullName>
    </submittedName>
</protein>
<feature type="domain" description="Outer membrane protein beta-barrel" evidence="3">
    <location>
        <begin position="5"/>
        <end position="158"/>
    </location>
</feature>
<dbReference type="Gene3D" id="2.40.160.20">
    <property type="match status" value="1"/>
</dbReference>
<dbReference type="SUPFAM" id="SSF56925">
    <property type="entry name" value="OMPA-like"/>
    <property type="match status" value="1"/>
</dbReference>